<comment type="caution">
    <text evidence="1">The sequence shown here is derived from an EMBL/GenBank/DDBJ whole genome shotgun (WGS) entry which is preliminary data.</text>
</comment>
<reference evidence="1" key="1">
    <citation type="journal article" date="2021" name="bioRxiv">
        <title>Whole Genome Assembly and Annotation of Northern Wild Rice, Zizania palustris L., Supports a Whole Genome Duplication in the Zizania Genus.</title>
        <authorList>
            <person name="Haas M."/>
            <person name="Kono T."/>
            <person name="Macchietto M."/>
            <person name="Millas R."/>
            <person name="McGilp L."/>
            <person name="Shao M."/>
            <person name="Duquette J."/>
            <person name="Hirsch C.N."/>
            <person name="Kimball J."/>
        </authorList>
    </citation>
    <scope>NUCLEOTIDE SEQUENCE</scope>
    <source>
        <tissue evidence="1">Fresh leaf tissue</tissue>
    </source>
</reference>
<reference evidence="1" key="2">
    <citation type="submission" date="2021-02" db="EMBL/GenBank/DDBJ databases">
        <authorList>
            <person name="Kimball J.A."/>
            <person name="Haas M.W."/>
            <person name="Macchietto M."/>
            <person name="Kono T."/>
            <person name="Duquette J."/>
            <person name="Shao M."/>
        </authorList>
    </citation>
    <scope>NUCLEOTIDE SEQUENCE</scope>
    <source>
        <tissue evidence="1">Fresh leaf tissue</tissue>
    </source>
</reference>
<evidence type="ECO:0000313" key="1">
    <source>
        <dbReference type="EMBL" id="KAG8078844.1"/>
    </source>
</evidence>
<keyword evidence="2" id="KW-1185">Reference proteome</keyword>
<organism evidence="1 2">
    <name type="scientific">Zizania palustris</name>
    <name type="common">Northern wild rice</name>
    <dbReference type="NCBI Taxonomy" id="103762"/>
    <lineage>
        <taxon>Eukaryota</taxon>
        <taxon>Viridiplantae</taxon>
        <taxon>Streptophyta</taxon>
        <taxon>Embryophyta</taxon>
        <taxon>Tracheophyta</taxon>
        <taxon>Spermatophyta</taxon>
        <taxon>Magnoliopsida</taxon>
        <taxon>Liliopsida</taxon>
        <taxon>Poales</taxon>
        <taxon>Poaceae</taxon>
        <taxon>BOP clade</taxon>
        <taxon>Oryzoideae</taxon>
        <taxon>Oryzeae</taxon>
        <taxon>Zizaniinae</taxon>
        <taxon>Zizania</taxon>
    </lineage>
</organism>
<name>A0A8J5W5W4_ZIZPA</name>
<dbReference type="Proteomes" id="UP000729402">
    <property type="component" value="Unassembled WGS sequence"/>
</dbReference>
<dbReference type="PANTHER" id="PTHR36617:SF5">
    <property type="entry name" value="OS05G0421675 PROTEIN"/>
    <property type="match status" value="1"/>
</dbReference>
<gene>
    <name evidence="1" type="ORF">GUJ93_ZPchr0007g5347</name>
</gene>
<dbReference type="PANTHER" id="PTHR36617">
    <property type="entry name" value="PROTEIN, PUTATIVE-RELATED"/>
    <property type="match status" value="1"/>
</dbReference>
<dbReference type="EMBL" id="JAAALK010000282">
    <property type="protein sequence ID" value="KAG8078844.1"/>
    <property type="molecule type" value="Genomic_DNA"/>
</dbReference>
<dbReference type="AlphaFoldDB" id="A0A8J5W5W4"/>
<accession>A0A8J5W5W4</accession>
<evidence type="ECO:0000313" key="2">
    <source>
        <dbReference type="Proteomes" id="UP000729402"/>
    </source>
</evidence>
<dbReference type="OrthoDB" id="684023at2759"/>
<protein>
    <submittedName>
        <fullName evidence="1">Uncharacterized protein</fullName>
    </submittedName>
</protein>
<proteinExistence type="predicted"/>
<sequence>MMSWQAVCAPKHMGGMGFMDIRAMNQALLCKWIYNIEQGREGTCYMILRNKYNINRGTLQSDMCRGSFFWKGLNKVKMWVRLGCGFEVGSGSATSFWHDVWEGDTPLKSMFPELFEGCQDKNLTILETVKKVQENSLFRRSLRGEDVQNWAVLSEIIGRVERGVGPDRIRWLLDKKGFSSSSIYDLIVYRGVVDVDSMIIWKCGVP</sequence>